<accession>A0A0F5FQW2</accession>
<dbReference type="EC" id="2.7.1.217" evidence="10"/>
<evidence type="ECO:0000256" key="3">
    <source>
        <dbReference type="ARBA" id="ARBA00022741"/>
    </source>
</evidence>
<gene>
    <name evidence="15" type="ORF">VE25_13210</name>
</gene>
<protein>
    <recommendedName>
        <fullName evidence="11">3-oxo-tetronate kinase</fullName>
        <ecNumber evidence="10">2.7.1.217</ecNumber>
    </recommendedName>
    <alternativeName>
        <fullName evidence="12">3-dehydrotetronate 4-kinase</fullName>
    </alternativeName>
</protein>
<keyword evidence="5" id="KW-0067">ATP-binding</keyword>
<evidence type="ECO:0000256" key="9">
    <source>
        <dbReference type="ARBA" id="ARBA00037335"/>
    </source>
</evidence>
<dbReference type="EMBL" id="JZEX01000119">
    <property type="protein sequence ID" value="KKB11274.1"/>
    <property type="molecule type" value="Genomic_DNA"/>
</dbReference>
<keyword evidence="4" id="KW-0418">Kinase</keyword>
<comment type="function">
    <text evidence="9">Catalyzes the ATP-dependent phosphorylation of 3-oxo-tetronate to 3-oxo-tetronate 4-phosphate.</text>
</comment>
<evidence type="ECO:0000256" key="5">
    <source>
        <dbReference type="ARBA" id="ARBA00022840"/>
    </source>
</evidence>
<keyword evidence="6" id="KW-0119">Carbohydrate metabolism</keyword>
<dbReference type="Gene3D" id="3.40.50.10840">
    <property type="entry name" value="Putative sugar-binding, N-terminal domain"/>
    <property type="match status" value="1"/>
</dbReference>
<dbReference type="RefSeq" id="WP_046109099.1">
    <property type="nucleotide sequence ID" value="NZ_JZEX01000119.1"/>
</dbReference>
<comment type="similarity">
    <text evidence="1">Belongs to the four-carbon acid sugar kinase family.</text>
</comment>
<evidence type="ECO:0000313" key="15">
    <source>
        <dbReference type="EMBL" id="KKB11274.1"/>
    </source>
</evidence>
<feature type="domain" description="Four-carbon acid sugar kinase N-terminal" evidence="13">
    <location>
        <begin position="3"/>
        <end position="232"/>
    </location>
</feature>
<proteinExistence type="inferred from homology"/>
<evidence type="ECO:0000256" key="8">
    <source>
        <dbReference type="ARBA" id="ARBA00036346"/>
    </source>
</evidence>
<evidence type="ECO:0000256" key="12">
    <source>
        <dbReference type="ARBA" id="ARBA00041377"/>
    </source>
</evidence>
<comment type="catalytic activity">
    <reaction evidence="7">
        <text>3-dehydro-L-erythronate + ATP = 3-dehydro-4-O-phospho-L-erythronate + ADP + H(+)</text>
        <dbReference type="Rhea" id="RHEA:52552"/>
        <dbReference type="ChEBI" id="CHEBI:15378"/>
        <dbReference type="ChEBI" id="CHEBI:30616"/>
        <dbReference type="ChEBI" id="CHEBI:136592"/>
        <dbReference type="ChEBI" id="CHEBI:136670"/>
        <dbReference type="ChEBI" id="CHEBI:456216"/>
        <dbReference type="EC" id="2.7.1.217"/>
    </reaction>
</comment>
<dbReference type="SUPFAM" id="SSF142764">
    <property type="entry name" value="YgbK-like"/>
    <property type="match status" value="1"/>
</dbReference>
<sequence>MLLGVIADDFTGASDIANTLSKGIPNQGGLRTAQFMGIPDTPAPTDVEAGVVALKSRSIPAAEAVEQSLTALDWLRAQGCRQIVFKYCSTFDSTPDGNIGPVGEALAHALDAKGVIACPAFPTMGRTIHQGHLFVHDRLLNQSGMEKHPLTPMTDPDLRRWLGRQCQDPVGLVAASLVRQGRDVVRQAFAGAAQRGETLVIADAATDEDLLVLAQAAADAPLLTGGSGIALGLPANFIARGEADGAGVAFDGVAGPEAILAGSCSGATRGQIDLHASNHPVLRIDVDAVMTGRLQAEEVVRFLFDNSGQAPLAYSSSPPEVVAAMQDQYGREAVSDRLDTLFADVAVAMRRKGVRRLIVAGGETSSAVAQALELGALAIGPEIDPGVPILTDMDNTIALALKSGNFGAPDFFAKALQRMERP</sequence>
<dbReference type="Pfam" id="PF17042">
    <property type="entry name" value="NBD_C"/>
    <property type="match status" value="1"/>
</dbReference>
<evidence type="ECO:0000259" key="14">
    <source>
        <dbReference type="Pfam" id="PF17042"/>
    </source>
</evidence>
<evidence type="ECO:0000256" key="6">
    <source>
        <dbReference type="ARBA" id="ARBA00023277"/>
    </source>
</evidence>
<dbReference type="Pfam" id="PF07005">
    <property type="entry name" value="SBD_N"/>
    <property type="match status" value="1"/>
</dbReference>
<dbReference type="InterPro" id="IPR042213">
    <property type="entry name" value="NBD_C_sf"/>
</dbReference>
<evidence type="ECO:0000256" key="1">
    <source>
        <dbReference type="ARBA" id="ARBA00005715"/>
    </source>
</evidence>
<reference evidence="15 16" key="1">
    <citation type="submission" date="2015-03" db="EMBL/GenBank/DDBJ databases">
        <authorList>
            <person name="Hassan Y.I."/>
            <person name="Lepp D."/>
            <person name="Li X.-Z."/>
            <person name="Zhou T."/>
        </authorList>
    </citation>
    <scope>NUCLEOTIDE SEQUENCE [LARGE SCALE GENOMIC DNA]</scope>
    <source>
        <strain evidence="15 16">BD-c194</strain>
    </source>
</reference>
<dbReference type="InterPro" id="IPR037051">
    <property type="entry name" value="4-carb_acid_sugar_kinase_N_sf"/>
</dbReference>
<feature type="domain" description="Four-carbon acid sugar kinase nucleotide binding" evidence="14">
    <location>
        <begin position="258"/>
        <end position="412"/>
    </location>
</feature>
<dbReference type="GO" id="GO:0016301">
    <property type="term" value="F:kinase activity"/>
    <property type="evidence" value="ECO:0007669"/>
    <property type="project" value="UniProtKB-KW"/>
</dbReference>
<dbReference type="InterPro" id="IPR050007">
    <property type="entry name" value="OtnK"/>
</dbReference>
<evidence type="ECO:0000256" key="11">
    <source>
        <dbReference type="ARBA" id="ARBA00039461"/>
    </source>
</evidence>
<dbReference type="Gene3D" id="3.40.980.20">
    <property type="entry name" value="Four-carbon acid sugar kinase, nucleotide binding domain"/>
    <property type="match status" value="1"/>
</dbReference>
<evidence type="ECO:0000313" key="16">
    <source>
        <dbReference type="Proteomes" id="UP000033632"/>
    </source>
</evidence>
<dbReference type="InterPro" id="IPR010737">
    <property type="entry name" value="4-carb_acid_sugar_kinase_N"/>
</dbReference>
<keyword evidence="3" id="KW-0547">Nucleotide-binding</keyword>
<keyword evidence="2" id="KW-0808">Transferase</keyword>
<organism evidence="15 16">
    <name type="scientific">Devosia geojensis</name>
    <dbReference type="NCBI Taxonomy" id="443610"/>
    <lineage>
        <taxon>Bacteria</taxon>
        <taxon>Pseudomonadati</taxon>
        <taxon>Pseudomonadota</taxon>
        <taxon>Alphaproteobacteria</taxon>
        <taxon>Hyphomicrobiales</taxon>
        <taxon>Devosiaceae</taxon>
        <taxon>Devosia</taxon>
    </lineage>
</organism>
<dbReference type="GO" id="GO:0005524">
    <property type="term" value="F:ATP binding"/>
    <property type="evidence" value="ECO:0007669"/>
    <property type="project" value="UniProtKB-KW"/>
</dbReference>
<comment type="catalytic activity">
    <reaction evidence="8">
        <text>3-dehydro-D-erythronate + ATP = 3-dehydro-4-O-phospho-D-erythronate + ADP + H(+)</text>
        <dbReference type="Rhea" id="RHEA:52556"/>
        <dbReference type="ChEBI" id="CHEBI:15378"/>
        <dbReference type="ChEBI" id="CHEBI:30616"/>
        <dbReference type="ChEBI" id="CHEBI:57958"/>
        <dbReference type="ChEBI" id="CHEBI:136593"/>
        <dbReference type="ChEBI" id="CHEBI:456216"/>
        <dbReference type="EC" id="2.7.1.217"/>
    </reaction>
</comment>
<dbReference type="PATRIC" id="fig|443610.3.peg.882"/>
<comment type="caution">
    <text evidence="15">The sequence shown here is derived from an EMBL/GenBank/DDBJ whole genome shotgun (WGS) entry which is preliminary data.</text>
</comment>
<evidence type="ECO:0000256" key="4">
    <source>
        <dbReference type="ARBA" id="ARBA00022777"/>
    </source>
</evidence>
<evidence type="ECO:0000256" key="7">
    <source>
        <dbReference type="ARBA" id="ARBA00035898"/>
    </source>
</evidence>
<dbReference type="STRING" id="443610.VE25_13210"/>
<dbReference type="NCBIfam" id="NF043035">
    <property type="entry name" value="OxoTetrKin"/>
    <property type="match status" value="1"/>
</dbReference>
<keyword evidence="16" id="KW-1185">Reference proteome</keyword>
<name>A0A0F5FQW2_9HYPH</name>
<dbReference type="InterPro" id="IPR031475">
    <property type="entry name" value="NBD_C"/>
</dbReference>
<evidence type="ECO:0000256" key="2">
    <source>
        <dbReference type="ARBA" id="ARBA00022679"/>
    </source>
</evidence>
<dbReference type="Proteomes" id="UP000033632">
    <property type="component" value="Unassembled WGS sequence"/>
</dbReference>
<evidence type="ECO:0000259" key="13">
    <source>
        <dbReference type="Pfam" id="PF07005"/>
    </source>
</evidence>
<dbReference type="AlphaFoldDB" id="A0A0F5FQW2"/>
<dbReference type="OrthoDB" id="191465at2"/>
<evidence type="ECO:0000256" key="10">
    <source>
        <dbReference type="ARBA" id="ARBA00039095"/>
    </source>
</evidence>